<dbReference type="GO" id="GO:0008732">
    <property type="term" value="F:L-allo-threonine aldolase activity"/>
    <property type="evidence" value="ECO:0007669"/>
    <property type="project" value="TreeGrafter"/>
</dbReference>
<dbReference type="NCBIfam" id="NF041359">
    <property type="entry name" value="GntG_guanitoxin"/>
    <property type="match status" value="1"/>
</dbReference>
<name>A0A4P6JKA0_KTERU</name>
<dbReference type="Gene3D" id="3.40.640.10">
    <property type="entry name" value="Type I PLP-dependent aspartate aminotransferase-like (Major domain)"/>
    <property type="match status" value="1"/>
</dbReference>
<organism evidence="7 8">
    <name type="scientific">Ktedonosporobacter rubrisoli</name>
    <dbReference type="NCBI Taxonomy" id="2509675"/>
    <lineage>
        <taxon>Bacteria</taxon>
        <taxon>Bacillati</taxon>
        <taxon>Chloroflexota</taxon>
        <taxon>Ktedonobacteria</taxon>
        <taxon>Ktedonobacterales</taxon>
        <taxon>Ktedonosporobacteraceae</taxon>
        <taxon>Ktedonosporobacter</taxon>
    </lineage>
</organism>
<sequence>MIDLSSDTVTRPTEAMRRVMARAEVGDEQKGEDPTVNMLQDVVAELLGKEAALYLPTGTMCNNIAIKAHTQPADAILVDRQAHILRSESAGLAALSNVLVDQIDGDRGRFTAEQVARAITKGSLYAAPTRLLCVEQTHNFGGGTIWPLAQLRAVCEVARARGIATHMDGARLLNAVVATGMQARDYAACCDSVWIDFSKGLGAPGGAVLAGSAAFIQQARRYKHVFGGAQRQAGIIAAAGLYALSHHVERLCGDHENAKILADGLGSIPGVQVELPVETNMVFFDVRGAGLSHEAFLANLQSHRVRVGSVGDRLRAVTHLDVSQHDIQEALAVIKKVCRKQDS</sequence>
<keyword evidence="4" id="KW-0456">Lyase</keyword>
<dbReference type="GO" id="GO:0008483">
    <property type="term" value="F:transaminase activity"/>
    <property type="evidence" value="ECO:0007669"/>
    <property type="project" value="UniProtKB-KW"/>
</dbReference>
<dbReference type="PANTHER" id="PTHR48097">
    <property type="entry name" value="L-THREONINE ALDOLASE-RELATED"/>
    <property type="match status" value="1"/>
</dbReference>
<dbReference type="GO" id="GO:0006567">
    <property type="term" value="P:L-threonine catabolic process"/>
    <property type="evidence" value="ECO:0007669"/>
    <property type="project" value="TreeGrafter"/>
</dbReference>
<evidence type="ECO:0000256" key="3">
    <source>
        <dbReference type="ARBA" id="ARBA00022898"/>
    </source>
</evidence>
<proteinExistence type="inferred from homology"/>
<dbReference type="SUPFAM" id="SSF53383">
    <property type="entry name" value="PLP-dependent transferases"/>
    <property type="match status" value="1"/>
</dbReference>
<evidence type="ECO:0000256" key="1">
    <source>
        <dbReference type="ARBA" id="ARBA00001933"/>
    </source>
</evidence>
<dbReference type="AlphaFoldDB" id="A0A4P6JKA0"/>
<gene>
    <name evidence="7" type="ORF">EPA93_05975</name>
</gene>
<dbReference type="OrthoDB" id="9774495at2"/>
<evidence type="ECO:0000313" key="7">
    <source>
        <dbReference type="EMBL" id="QBD75575.1"/>
    </source>
</evidence>
<protein>
    <submittedName>
        <fullName evidence="7">Aminotransferase class I/II-fold pyridoxal phosphate-dependent enzyme</fullName>
    </submittedName>
</protein>
<dbReference type="FunFam" id="3.40.640.10:FF:000030">
    <property type="entry name" value="Low-specificity L-threonine aldolase"/>
    <property type="match status" value="1"/>
</dbReference>
<dbReference type="Proteomes" id="UP000290365">
    <property type="component" value="Chromosome"/>
</dbReference>
<comment type="similarity">
    <text evidence="2">Belongs to the threonine aldolase family.</text>
</comment>
<dbReference type="InterPro" id="IPR015424">
    <property type="entry name" value="PyrdxlP-dep_Trfase"/>
</dbReference>
<evidence type="ECO:0000259" key="6">
    <source>
        <dbReference type="Pfam" id="PF01212"/>
    </source>
</evidence>
<comment type="cofactor">
    <cofactor evidence="1">
        <name>pyridoxal 5'-phosphate</name>
        <dbReference type="ChEBI" id="CHEBI:597326"/>
    </cofactor>
</comment>
<feature type="domain" description="Aromatic amino acid beta-eliminating lyase/threonine aldolase" evidence="6">
    <location>
        <begin position="3"/>
        <end position="286"/>
    </location>
</feature>
<dbReference type="InterPro" id="IPR015421">
    <property type="entry name" value="PyrdxlP-dep_Trfase_major"/>
</dbReference>
<dbReference type="Gene3D" id="3.90.1150.10">
    <property type="entry name" value="Aspartate Aminotransferase, domain 1"/>
    <property type="match status" value="1"/>
</dbReference>
<dbReference type="RefSeq" id="WP_129886173.1">
    <property type="nucleotide sequence ID" value="NZ_CP035758.1"/>
</dbReference>
<dbReference type="Pfam" id="PF01212">
    <property type="entry name" value="Beta_elim_lyase"/>
    <property type="match status" value="1"/>
</dbReference>
<evidence type="ECO:0000256" key="5">
    <source>
        <dbReference type="PIRSR" id="PIRSR017617-1"/>
    </source>
</evidence>
<evidence type="ECO:0000256" key="2">
    <source>
        <dbReference type="ARBA" id="ARBA00006966"/>
    </source>
</evidence>
<evidence type="ECO:0000256" key="4">
    <source>
        <dbReference type="ARBA" id="ARBA00023239"/>
    </source>
</evidence>
<feature type="modified residue" description="N6-(pyridoxal phosphate)lysine" evidence="5">
    <location>
        <position position="199"/>
    </location>
</feature>
<dbReference type="PIRSF" id="PIRSF017617">
    <property type="entry name" value="Thr_aldolase"/>
    <property type="match status" value="1"/>
</dbReference>
<keyword evidence="3" id="KW-0663">Pyridoxal phosphate</keyword>
<evidence type="ECO:0000313" key="8">
    <source>
        <dbReference type="Proteomes" id="UP000290365"/>
    </source>
</evidence>
<dbReference type="InterPro" id="IPR001597">
    <property type="entry name" value="ArAA_b-elim_lyase/Thr_aldolase"/>
</dbReference>
<dbReference type="PANTHER" id="PTHR48097:SF9">
    <property type="entry name" value="L-THREONINE ALDOLASE"/>
    <property type="match status" value="1"/>
</dbReference>
<dbReference type="InterPro" id="IPR015422">
    <property type="entry name" value="PyrdxlP-dep_Trfase_small"/>
</dbReference>
<keyword evidence="7" id="KW-0808">Transferase</keyword>
<dbReference type="FunFam" id="3.90.1150.10:FF:000041">
    <property type="entry name" value="Low-specificity L-threonine aldolase"/>
    <property type="match status" value="1"/>
</dbReference>
<dbReference type="GO" id="GO:0005829">
    <property type="term" value="C:cytosol"/>
    <property type="evidence" value="ECO:0007669"/>
    <property type="project" value="TreeGrafter"/>
</dbReference>
<dbReference type="InterPro" id="IPR023603">
    <property type="entry name" value="Low_specificity_L-TA-like"/>
</dbReference>
<dbReference type="GO" id="GO:0006545">
    <property type="term" value="P:glycine biosynthetic process"/>
    <property type="evidence" value="ECO:0007669"/>
    <property type="project" value="TreeGrafter"/>
</dbReference>
<dbReference type="KEGG" id="kbs:EPA93_05975"/>
<keyword evidence="8" id="KW-1185">Reference proteome</keyword>
<accession>A0A4P6JKA0</accession>
<keyword evidence="7" id="KW-0032">Aminotransferase</keyword>
<dbReference type="EMBL" id="CP035758">
    <property type="protein sequence ID" value="QBD75575.1"/>
    <property type="molecule type" value="Genomic_DNA"/>
</dbReference>
<reference evidence="7 8" key="1">
    <citation type="submission" date="2019-01" db="EMBL/GenBank/DDBJ databases">
        <title>Ktedonosporobacter rubrisoli SCAWS-G2.</title>
        <authorList>
            <person name="Huang Y."/>
            <person name="Yan B."/>
        </authorList>
    </citation>
    <scope>NUCLEOTIDE SEQUENCE [LARGE SCALE GENOMIC DNA]</scope>
    <source>
        <strain evidence="7 8">SCAWS-G2</strain>
    </source>
</reference>